<gene>
    <name evidence="2" type="ORF">bsdE14_10510</name>
</gene>
<evidence type="ECO:0000313" key="2">
    <source>
        <dbReference type="EMBL" id="GLC29641.1"/>
    </source>
</evidence>
<dbReference type="Pfam" id="PF07876">
    <property type="entry name" value="Dabb"/>
    <property type="match status" value="1"/>
</dbReference>
<evidence type="ECO:0000259" key="1">
    <source>
        <dbReference type="PROSITE" id="PS51502"/>
    </source>
</evidence>
<dbReference type="Gene3D" id="3.30.70.100">
    <property type="match status" value="1"/>
</dbReference>
<comment type="caution">
    <text evidence="2">The sequence shown here is derived from an EMBL/GenBank/DDBJ whole genome shotgun (WGS) entry which is preliminary data.</text>
</comment>
<dbReference type="InterPro" id="IPR011008">
    <property type="entry name" value="Dimeric_a/b-barrel"/>
</dbReference>
<keyword evidence="3" id="KW-1185">Reference proteome</keyword>
<dbReference type="InterPro" id="IPR013097">
    <property type="entry name" value="Dabb"/>
</dbReference>
<accession>A0ABQ5N371</accession>
<dbReference type="SUPFAM" id="SSF54909">
    <property type="entry name" value="Dimeric alpha+beta barrel"/>
    <property type="match status" value="1"/>
</dbReference>
<feature type="domain" description="Stress-response A/B barrel" evidence="1">
    <location>
        <begin position="2"/>
        <end position="94"/>
    </location>
</feature>
<dbReference type="EMBL" id="BRXR01000001">
    <property type="protein sequence ID" value="GLC29641.1"/>
    <property type="molecule type" value="Genomic_DNA"/>
</dbReference>
<evidence type="ECO:0000313" key="3">
    <source>
        <dbReference type="Proteomes" id="UP001208567"/>
    </source>
</evidence>
<dbReference type="Proteomes" id="UP001208567">
    <property type="component" value="Unassembled WGS sequence"/>
</dbReference>
<proteinExistence type="predicted"/>
<protein>
    <submittedName>
        <fullName evidence="2">Stress responsive protein</fullName>
    </submittedName>
</protein>
<dbReference type="SMART" id="SM00886">
    <property type="entry name" value="Dabb"/>
    <property type="match status" value="1"/>
</dbReference>
<sequence length="96" mass="10924">MFTHIVFFKLNEPDELHVQQAKNLLLAMEGQIPMLKALEVGVDLLHTERSYDIALITKFDCKADLDAYQVHPYHVNNVLAKLKPMLKGSAAVDYEL</sequence>
<reference evidence="2 3" key="1">
    <citation type="journal article" date="2024" name="Int. J. Syst. Evol. Microbiol.">
        <title>Clostridium omnivorum sp. nov., isolated from anoxic soil under the treatment of reductive soil disinfestation.</title>
        <authorList>
            <person name="Ueki A."/>
            <person name="Tonouchi A."/>
            <person name="Kaku N."/>
            <person name="Honma S."/>
            <person name="Ueki K."/>
        </authorList>
    </citation>
    <scope>NUCLEOTIDE SEQUENCE [LARGE SCALE GENOMIC DNA]</scope>
    <source>
        <strain evidence="2 3">E14</strain>
    </source>
</reference>
<dbReference type="PANTHER" id="PTHR37832:SF1">
    <property type="entry name" value="STRESS-RESPONSE A_B BARREL DOMAIN-CONTAINING PROTEIN"/>
    <property type="match status" value="1"/>
</dbReference>
<dbReference type="PANTHER" id="PTHR37832">
    <property type="entry name" value="BLL2683 PROTEIN"/>
    <property type="match status" value="1"/>
</dbReference>
<organism evidence="2 3">
    <name type="scientific">Clostridium omnivorum</name>
    <dbReference type="NCBI Taxonomy" id="1604902"/>
    <lineage>
        <taxon>Bacteria</taxon>
        <taxon>Bacillati</taxon>
        <taxon>Bacillota</taxon>
        <taxon>Clostridia</taxon>
        <taxon>Eubacteriales</taxon>
        <taxon>Clostridiaceae</taxon>
        <taxon>Clostridium</taxon>
    </lineage>
</organism>
<dbReference type="RefSeq" id="WP_264848930.1">
    <property type="nucleotide sequence ID" value="NZ_BRXR01000001.1"/>
</dbReference>
<dbReference type="PROSITE" id="PS51502">
    <property type="entry name" value="S_R_A_B_BARREL"/>
    <property type="match status" value="1"/>
</dbReference>
<name>A0ABQ5N371_9CLOT</name>